<feature type="domain" description="SAC3/GANP/THP3 conserved" evidence="2">
    <location>
        <begin position="71"/>
        <end position="374"/>
    </location>
</feature>
<name>A0A9W8AZI2_9FUNG</name>
<feature type="compositionally biased region" description="Polar residues" evidence="1">
    <location>
        <begin position="1047"/>
        <end position="1073"/>
    </location>
</feature>
<feature type="compositionally biased region" description="Polar residues" evidence="1">
    <location>
        <begin position="852"/>
        <end position="872"/>
    </location>
</feature>
<dbReference type="PANTHER" id="PTHR12436">
    <property type="entry name" value="80 KDA MCM3-ASSOCIATED PROTEIN"/>
    <property type="match status" value="1"/>
</dbReference>
<dbReference type="Pfam" id="PF03399">
    <property type="entry name" value="SAC3_GANP"/>
    <property type="match status" value="1"/>
</dbReference>
<dbReference type="InterPro" id="IPR045107">
    <property type="entry name" value="SAC3/GANP/THP3"/>
</dbReference>
<evidence type="ECO:0000256" key="1">
    <source>
        <dbReference type="SAM" id="MobiDB-lite"/>
    </source>
</evidence>
<feature type="region of interest" description="Disordered" evidence="1">
    <location>
        <begin position="459"/>
        <end position="491"/>
    </location>
</feature>
<dbReference type="EMBL" id="JANBPY010000073">
    <property type="protein sequence ID" value="KAJ1969304.1"/>
    <property type="molecule type" value="Genomic_DNA"/>
</dbReference>
<feature type="compositionally biased region" description="Polar residues" evidence="1">
    <location>
        <begin position="475"/>
        <end position="491"/>
    </location>
</feature>
<evidence type="ECO:0000313" key="3">
    <source>
        <dbReference type="EMBL" id="KAJ1969304.1"/>
    </source>
</evidence>
<protein>
    <submittedName>
        <fullName evidence="3">Actin cytoskeleton and mitosis protein</fullName>
    </submittedName>
</protein>
<evidence type="ECO:0000313" key="4">
    <source>
        <dbReference type="Proteomes" id="UP001150925"/>
    </source>
</evidence>
<dbReference type="GO" id="GO:0006406">
    <property type="term" value="P:mRNA export from nucleus"/>
    <property type="evidence" value="ECO:0007669"/>
    <property type="project" value="TreeGrafter"/>
</dbReference>
<dbReference type="PANTHER" id="PTHR12436:SF3">
    <property type="entry name" value="GERMINAL-CENTER ASSOCIATED NUCLEAR PROTEIN"/>
    <property type="match status" value="1"/>
</dbReference>
<dbReference type="Proteomes" id="UP001150925">
    <property type="component" value="Unassembled WGS sequence"/>
</dbReference>
<dbReference type="OrthoDB" id="264795at2759"/>
<feature type="region of interest" description="Disordered" evidence="1">
    <location>
        <begin position="1047"/>
        <end position="1076"/>
    </location>
</feature>
<dbReference type="GO" id="GO:0070390">
    <property type="term" value="C:transcription export complex 2"/>
    <property type="evidence" value="ECO:0007669"/>
    <property type="project" value="TreeGrafter"/>
</dbReference>
<dbReference type="InterPro" id="IPR005062">
    <property type="entry name" value="SAC3/GANP/THP3_conserved"/>
</dbReference>
<feature type="region of interest" description="Disordered" evidence="1">
    <location>
        <begin position="512"/>
        <end position="552"/>
    </location>
</feature>
<feature type="compositionally biased region" description="Polar residues" evidence="1">
    <location>
        <begin position="512"/>
        <end position="546"/>
    </location>
</feature>
<evidence type="ECO:0000259" key="2">
    <source>
        <dbReference type="Pfam" id="PF03399"/>
    </source>
</evidence>
<proteinExistence type="predicted"/>
<organism evidence="3 4">
    <name type="scientific">Dispira parvispora</name>
    <dbReference type="NCBI Taxonomy" id="1520584"/>
    <lineage>
        <taxon>Eukaryota</taxon>
        <taxon>Fungi</taxon>
        <taxon>Fungi incertae sedis</taxon>
        <taxon>Zoopagomycota</taxon>
        <taxon>Kickxellomycotina</taxon>
        <taxon>Dimargaritomycetes</taxon>
        <taxon>Dimargaritales</taxon>
        <taxon>Dimargaritaceae</taxon>
        <taxon>Dispira</taxon>
    </lineage>
</organism>
<feature type="region of interest" description="Disordered" evidence="1">
    <location>
        <begin position="852"/>
        <end position="889"/>
    </location>
</feature>
<comment type="caution">
    <text evidence="3">The sequence shown here is derived from an EMBL/GenBank/DDBJ whole genome shotgun (WGS) entry which is preliminary data.</text>
</comment>
<gene>
    <name evidence="3" type="primary">SAC3</name>
    <name evidence="3" type="ORF">IWQ62_000709</name>
</gene>
<reference evidence="3" key="1">
    <citation type="submission" date="2022-07" db="EMBL/GenBank/DDBJ databases">
        <title>Phylogenomic reconstructions and comparative analyses of Kickxellomycotina fungi.</title>
        <authorList>
            <person name="Reynolds N.K."/>
            <person name="Stajich J.E."/>
            <person name="Barry K."/>
            <person name="Grigoriev I.V."/>
            <person name="Crous P."/>
            <person name="Smith M.E."/>
        </authorList>
    </citation>
    <scope>NUCLEOTIDE SEQUENCE</scope>
    <source>
        <strain evidence="3">RSA 1196</strain>
    </source>
</reference>
<dbReference type="GO" id="GO:0005737">
    <property type="term" value="C:cytoplasm"/>
    <property type="evidence" value="ECO:0007669"/>
    <property type="project" value="TreeGrafter"/>
</dbReference>
<accession>A0A9W8AZI2</accession>
<dbReference type="Gene3D" id="1.25.40.990">
    <property type="match status" value="1"/>
</dbReference>
<sequence>MDDMGPLGSTITASDRKKRFNAAMANNQYLELKDSREREREACIRQGLIPDPLKRQDLASAITLVGTCQDMCPLFEREEREYKNNVEKFEYIPGTKRIDPHRAVKAFQRSAAGKEQPLPSDVRPPPVLLRTLDYLMNEIVVSDEALQESHGFVRDRTRAIRTDFTLQNSRGLEAVEAHEQIARYHILCCHHMCGVPSFSMQQEKEQLGKVLQSLQEFYDDLRKEGTVCPNEAEFRAYHIAMNLFDIDMVRFAQFLSSDVFKNPAVQLVLRFHGYVQFNANSRTTKSAPRNIESSLFSFKKFFKQLGSTGTPYLLACLLQLHFNTVRRNALYALHSSVQDTRVQGYPLTKLVECLGFDDVNQAIQCCETYGVETSHSVVHFGRKDATNRRVFIDPAVPPTIQKHHRLVESKRNSLPFAAIVKGAECTFQLPTPVPTGGWQGSFTSATSRLPIQPRIPPIEVSQPPHNITPAPVTPWPNSGSTSVAPTTPSGGPTYSLPPGFFTAAYHPQLNMGTSSPSASKPTVSPVTTSAQSWPLSSFTTTPSGVSLPQPSPEPPTFFRPPALVTTTFPSNVPAVGSPSAVGMAPSQTVVVSPSPARRAPALSHDQVNNFAEQLLVAWADDITKSCVQGQYENELVLHRQRQDSFCEELARSFVNTEIDNCWYLLALHDLATRKYREELLRTKFRAWRSTWQRHKRIRAAQEKFVRHTHAQLGAVTPSRGRSVRQDNNYVERLVGPTFTLYPTGGGRMASGHQYAYHLNMAIQNAMTQKQAQALLWRPGKLGDRLRSKWLELTYQSNPSIWDNQTRFSNVSATVALPAGIPPTNCQLWLALPDNSNAISTWIKTQFMSETGAPSTPSLSNAESFSSGISSVTHRSRLQPPITDTEETVSAASPFRNCDFPVSDKHIDYCAEMNSPNNPHQPSILSVADLTDLDHSRDSYIDNSEVLCGLLFQLTELPAAYTLSGELQASAQRTSQTFWAVERNRLDKILSFFTHGRRVPIIVLYVPPEGMSNSASLCTIITSQLRLVELQARARVSSYQVIALGNDSEGTTRSSTPTNQIGISTSSTPVNSTYSPSPLQSSPLSKWTAFPRLSENLQDVLQQARTKVEGALDWLCYEWHTIDCSGSRYHSLASLAQFLYSTLTDGIAQFERTTFTKMQKVPLASHWHDPLQNTVTTEGLVTLVGDYCHTLVSWWNTVWSHLLDSLNGLLSSLARAVESAVPVTDGRSSTETNMPDTTLQFSLFPPWQRCSTPCDMSNFPQDPDELALVLRRWLTSLVESLRACVVSQCRDSQQETHIHGVFKDLVNDIVNRMMTMVNEPPLVNAHGRVDLSFLVIPLGRMVDMLVTNVKFIILRSPLAKRLVISHPLYRQLTSQFQTRWRQCQETLHQVNQAEYPLLSSAWLQPPTPTVSKHRLVDVYRPGTTSPSVNRRVKRLRTLSVSSPSPVQRSVSVGFTPPQATVAIPDRSLRNSTSLANVASPVEPVPTAPENTSPSVCANQADQLLRLIQETREWMSQS</sequence>
<keyword evidence="4" id="KW-1185">Reference proteome</keyword>